<dbReference type="InterPro" id="IPR025339">
    <property type="entry name" value="DUF4245"/>
</dbReference>
<name>A0ABX6JY20_9MICO</name>
<protein>
    <submittedName>
        <fullName evidence="2">DUF4245 domain-containing protein</fullName>
    </submittedName>
</protein>
<organism evidence="2 3">
    <name type="scientific">Leucobacter coleopterorum</name>
    <dbReference type="NCBI Taxonomy" id="2714933"/>
    <lineage>
        <taxon>Bacteria</taxon>
        <taxon>Bacillati</taxon>
        <taxon>Actinomycetota</taxon>
        <taxon>Actinomycetes</taxon>
        <taxon>Micrococcales</taxon>
        <taxon>Microbacteriaceae</taxon>
        <taxon>Leucobacter</taxon>
    </lineage>
</organism>
<sequence>MAKKQKPPAIVAELGRPETKAETAARKATDSFNYRQRKTVNNLVFSLIVTLGVVLVMFLAVPQGVGKFEDQALDVKTLAAEASPTAGRTLVAPDVPKAWKAKQARLLQSDDVNYWKITYTTVDEATGQEAFASVVQAFTSDGSPVDDAWVSEQFERQEPTGSEQLAGIDWVVFDHPEVSPDNSNVVFALQGTWKGDSILISGTDTPATLRLLAIDAIKSLESGSTDTATETNQETL</sequence>
<dbReference type="EMBL" id="CP049933">
    <property type="protein sequence ID" value="QIM19127.1"/>
    <property type="molecule type" value="Genomic_DNA"/>
</dbReference>
<proteinExistence type="predicted"/>
<keyword evidence="1" id="KW-1133">Transmembrane helix</keyword>
<keyword evidence="1" id="KW-0472">Membrane</keyword>
<evidence type="ECO:0000313" key="3">
    <source>
        <dbReference type="Proteomes" id="UP000503441"/>
    </source>
</evidence>
<dbReference type="Proteomes" id="UP000503441">
    <property type="component" value="Chromosome"/>
</dbReference>
<gene>
    <name evidence="2" type="ORF">G7066_12120</name>
</gene>
<keyword evidence="3" id="KW-1185">Reference proteome</keyword>
<accession>A0ABX6JY20</accession>
<reference evidence="2 3" key="1">
    <citation type="submission" date="2020-03" db="EMBL/GenBank/DDBJ databases">
        <title>Leucobacter sp. nov., isolated from beetles.</title>
        <authorList>
            <person name="Hyun D.-W."/>
            <person name="Bae J.-W."/>
        </authorList>
    </citation>
    <scope>NUCLEOTIDE SEQUENCE [LARGE SCALE GENOMIC DNA]</scope>
    <source>
        <strain evidence="2 3">HDW9A</strain>
    </source>
</reference>
<dbReference type="RefSeq" id="WP_166331373.1">
    <property type="nucleotide sequence ID" value="NZ_CP049933.1"/>
</dbReference>
<keyword evidence="1" id="KW-0812">Transmembrane</keyword>
<evidence type="ECO:0000313" key="2">
    <source>
        <dbReference type="EMBL" id="QIM19127.1"/>
    </source>
</evidence>
<feature type="transmembrane region" description="Helical" evidence="1">
    <location>
        <begin position="43"/>
        <end position="61"/>
    </location>
</feature>
<dbReference type="Pfam" id="PF14030">
    <property type="entry name" value="DUF4245"/>
    <property type="match status" value="1"/>
</dbReference>
<evidence type="ECO:0000256" key="1">
    <source>
        <dbReference type="SAM" id="Phobius"/>
    </source>
</evidence>